<dbReference type="EMBL" id="BAABCN010000002">
    <property type="protein sequence ID" value="GAA3861426.1"/>
    <property type="molecule type" value="Genomic_DNA"/>
</dbReference>
<proteinExistence type="predicted"/>
<comment type="caution">
    <text evidence="2">The sequence shown here is derived from an EMBL/GenBank/DDBJ whole genome shotgun (WGS) entry which is preliminary data.</text>
</comment>
<feature type="region of interest" description="Disordered" evidence="1">
    <location>
        <begin position="1"/>
        <end position="33"/>
    </location>
</feature>
<gene>
    <name evidence="2" type="ORF">GCM10022381_02210</name>
</gene>
<evidence type="ECO:0000313" key="3">
    <source>
        <dbReference type="Proteomes" id="UP001501803"/>
    </source>
</evidence>
<accession>A0ABP7K1R4</accession>
<keyword evidence="3" id="KW-1185">Reference proteome</keyword>
<evidence type="ECO:0000313" key="2">
    <source>
        <dbReference type="EMBL" id="GAA3861426.1"/>
    </source>
</evidence>
<dbReference type="RefSeq" id="WP_345061439.1">
    <property type="nucleotide sequence ID" value="NZ_BAABCN010000002.1"/>
</dbReference>
<feature type="compositionally biased region" description="Basic and acidic residues" evidence="1">
    <location>
        <begin position="15"/>
        <end position="27"/>
    </location>
</feature>
<reference evidence="3" key="1">
    <citation type="journal article" date="2019" name="Int. J. Syst. Evol. Microbiol.">
        <title>The Global Catalogue of Microorganisms (GCM) 10K type strain sequencing project: providing services to taxonomists for standard genome sequencing and annotation.</title>
        <authorList>
            <consortium name="The Broad Institute Genomics Platform"/>
            <consortium name="The Broad Institute Genome Sequencing Center for Infectious Disease"/>
            <person name="Wu L."/>
            <person name="Ma J."/>
        </authorList>
    </citation>
    <scope>NUCLEOTIDE SEQUENCE [LARGE SCALE GENOMIC DNA]</scope>
    <source>
        <strain evidence="3">JCM 17021</strain>
    </source>
</reference>
<dbReference type="Proteomes" id="UP001501803">
    <property type="component" value="Unassembled WGS sequence"/>
</dbReference>
<organism evidence="2 3">
    <name type="scientific">Leifsonia kafniensis</name>
    <dbReference type="NCBI Taxonomy" id="475957"/>
    <lineage>
        <taxon>Bacteria</taxon>
        <taxon>Bacillati</taxon>
        <taxon>Actinomycetota</taxon>
        <taxon>Actinomycetes</taxon>
        <taxon>Micrococcales</taxon>
        <taxon>Microbacteriaceae</taxon>
        <taxon>Leifsonia</taxon>
    </lineage>
</organism>
<sequence>MMHNVSQDPAIRWSDTGHEIERVHGESGPRTMGDLEVQLVGDGVWRVRDKRLPEHDASCVLGVIEKTRSGYEATRVGRSLECSVTASFSDAAGSFV</sequence>
<evidence type="ECO:0000256" key="1">
    <source>
        <dbReference type="SAM" id="MobiDB-lite"/>
    </source>
</evidence>
<name>A0ABP7K1R4_9MICO</name>
<protein>
    <submittedName>
        <fullName evidence="2">Uncharacterized protein</fullName>
    </submittedName>
</protein>